<name>A0ABQ5QEG3_9BACT</name>
<gene>
    <name evidence="3" type="ORF">GETHLI_13270</name>
</gene>
<dbReference type="Pfam" id="PF13717">
    <property type="entry name" value="Zn_ribbon_4"/>
    <property type="match status" value="1"/>
</dbReference>
<sequence length="378" mass="39595">MAEAIQCPSCTARYRLRPERVKPVIRRAKCYACGDIFPVADIVQRLLAPPAPAEAEPPIEALEAEQLRAEREASEAPTPSLTLGDLDLADEEILDKTLIEAPASLPEVKAEAPAALPEAETGIEAAASQPATSAEPQPAFPPEITDTTLSGYTSARDAIEKLFGSAAAPAKGQRPGQESGSMDMEATLNALENTLSTPEASATGTLGDSPTASGLTEEDLSGPSTSTMRLSQDDLEAILASTPVSAPAPAAEPTVALRASDLMAATAVAQAAPRTFPSLPESPDTGVELLRLKIGEDIYAGLTMPQLIAWVEEGRILENHLVARQQSENWLEAHKVPGLRPVFERLRRERSGGAPSLNTGIGDGAPKKGLFGGLFGKG</sequence>
<proteinExistence type="predicted"/>
<dbReference type="Proteomes" id="UP001165069">
    <property type="component" value="Unassembled WGS sequence"/>
</dbReference>
<organism evidence="3 4">
    <name type="scientific">Geothrix limicola</name>
    <dbReference type="NCBI Taxonomy" id="2927978"/>
    <lineage>
        <taxon>Bacteria</taxon>
        <taxon>Pseudomonadati</taxon>
        <taxon>Acidobacteriota</taxon>
        <taxon>Holophagae</taxon>
        <taxon>Holophagales</taxon>
        <taxon>Holophagaceae</taxon>
        <taxon>Geothrix</taxon>
    </lineage>
</organism>
<feature type="region of interest" description="Disordered" evidence="1">
    <location>
        <begin position="198"/>
        <end position="228"/>
    </location>
</feature>
<dbReference type="InterPro" id="IPR011723">
    <property type="entry name" value="Znf/thioredoxin_put"/>
</dbReference>
<dbReference type="RefSeq" id="WP_285572308.1">
    <property type="nucleotide sequence ID" value="NZ_BSDE01000002.1"/>
</dbReference>
<accession>A0ABQ5QEG3</accession>
<evidence type="ECO:0000313" key="3">
    <source>
        <dbReference type="EMBL" id="GLH72825.1"/>
    </source>
</evidence>
<protein>
    <recommendedName>
        <fullName evidence="2">Zinc finger/thioredoxin putative domain-containing protein</fullName>
    </recommendedName>
</protein>
<evidence type="ECO:0000313" key="4">
    <source>
        <dbReference type="Proteomes" id="UP001165069"/>
    </source>
</evidence>
<keyword evidence="4" id="KW-1185">Reference proteome</keyword>
<evidence type="ECO:0000259" key="2">
    <source>
        <dbReference type="Pfam" id="PF13717"/>
    </source>
</evidence>
<feature type="region of interest" description="Disordered" evidence="1">
    <location>
        <begin position="125"/>
        <end position="149"/>
    </location>
</feature>
<feature type="compositionally biased region" description="Polar residues" evidence="1">
    <location>
        <begin position="198"/>
        <end position="214"/>
    </location>
</feature>
<evidence type="ECO:0000256" key="1">
    <source>
        <dbReference type="SAM" id="MobiDB-lite"/>
    </source>
</evidence>
<comment type="caution">
    <text evidence="3">The sequence shown here is derived from an EMBL/GenBank/DDBJ whole genome shotgun (WGS) entry which is preliminary data.</text>
</comment>
<dbReference type="EMBL" id="BSDE01000002">
    <property type="protein sequence ID" value="GLH72825.1"/>
    <property type="molecule type" value="Genomic_DNA"/>
</dbReference>
<feature type="domain" description="Zinc finger/thioredoxin putative" evidence="2">
    <location>
        <begin position="5"/>
        <end position="38"/>
    </location>
</feature>
<reference evidence="3 4" key="1">
    <citation type="journal article" date="2023" name="Antonie Van Leeuwenhoek">
        <title>Mesoterricola silvestris gen. nov., sp. nov., Mesoterricola sediminis sp. nov., Geothrix oryzae sp. nov., Geothrix edaphica sp. nov., Geothrix rubra sp. nov., and Geothrix limicola sp. nov., six novel members of Acidobacteriota isolated from soils.</title>
        <authorList>
            <person name="Itoh H."/>
            <person name="Sugisawa Y."/>
            <person name="Mise K."/>
            <person name="Xu Z."/>
            <person name="Kuniyasu M."/>
            <person name="Ushijima N."/>
            <person name="Kawano K."/>
            <person name="Kobayashi E."/>
            <person name="Shiratori Y."/>
            <person name="Masuda Y."/>
            <person name="Senoo K."/>
        </authorList>
    </citation>
    <scope>NUCLEOTIDE SEQUENCE [LARGE SCALE GENOMIC DNA]</scope>
    <source>
        <strain evidence="3 4">Red804</strain>
    </source>
</reference>